<evidence type="ECO:0000256" key="1">
    <source>
        <dbReference type="SAM" id="MobiDB-lite"/>
    </source>
</evidence>
<proteinExistence type="predicted"/>
<sequence>MPLLVTGSPDGSEAGPCESVAPGRTGGVQQGGGDSENRRNAGESLCRCGGIAGLVERLPEDEILAMLAVQPLCVCVVKAARDRGLETLLHLGVLKKAGLITGEAQGNRIIYRLTADGEAWARRVAGDAED</sequence>
<dbReference type="CDD" id="cd00090">
    <property type="entry name" value="HTH_ARSR"/>
    <property type="match status" value="1"/>
</dbReference>
<dbReference type="InterPro" id="IPR011991">
    <property type="entry name" value="ArsR-like_HTH"/>
</dbReference>
<name>A0ABN5XJC9_9EURY</name>
<gene>
    <name evidence="2" type="ORF">MchiMG62_02220</name>
</gene>
<keyword evidence="3" id="KW-1185">Reference proteome</keyword>
<reference evidence="2 3" key="1">
    <citation type="submission" date="2019-06" db="EMBL/GenBank/DDBJ databases">
        <title>Complete genome sequence of Methanoculleus chikugoensis strain MG62.</title>
        <authorList>
            <person name="Asakawa S."/>
            <person name="Dianou D."/>
        </authorList>
    </citation>
    <scope>NUCLEOTIDE SEQUENCE [LARGE SCALE GENOMIC DNA]</scope>
    <source>
        <strain evidence="2 3">MG62</strain>
    </source>
</reference>
<evidence type="ECO:0000313" key="3">
    <source>
        <dbReference type="Proteomes" id="UP000824969"/>
    </source>
</evidence>
<dbReference type="Proteomes" id="UP000824969">
    <property type="component" value="Chromosome"/>
</dbReference>
<dbReference type="RefSeq" id="WP_244987749.1">
    <property type="nucleotide sequence ID" value="NZ_AP019781.1"/>
</dbReference>
<organism evidence="2 3">
    <name type="scientific">Methanoculleus chikugoensis</name>
    <dbReference type="NCBI Taxonomy" id="118126"/>
    <lineage>
        <taxon>Archaea</taxon>
        <taxon>Methanobacteriati</taxon>
        <taxon>Methanobacteriota</taxon>
        <taxon>Stenosarchaea group</taxon>
        <taxon>Methanomicrobia</taxon>
        <taxon>Methanomicrobiales</taxon>
        <taxon>Methanomicrobiaceae</taxon>
        <taxon>Methanoculleus</taxon>
    </lineage>
</organism>
<evidence type="ECO:0008006" key="4">
    <source>
        <dbReference type="Google" id="ProtNLM"/>
    </source>
</evidence>
<feature type="compositionally biased region" description="Gly residues" evidence="1">
    <location>
        <begin position="24"/>
        <end position="34"/>
    </location>
</feature>
<accession>A0ABN5XJC9</accession>
<dbReference type="EMBL" id="AP019781">
    <property type="protein sequence ID" value="BBL67041.1"/>
    <property type="molecule type" value="Genomic_DNA"/>
</dbReference>
<feature type="region of interest" description="Disordered" evidence="1">
    <location>
        <begin position="1"/>
        <end position="40"/>
    </location>
</feature>
<evidence type="ECO:0000313" key="2">
    <source>
        <dbReference type="EMBL" id="BBL67041.1"/>
    </source>
</evidence>
<dbReference type="GeneID" id="71775126"/>
<protein>
    <recommendedName>
        <fullName evidence="4">HTH arsR-type domain-containing protein</fullName>
    </recommendedName>
</protein>